<keyword evidence="3" id="KW-1003">Cell membrane</keyword>
<feature type="transmembrane region" description="Helical" evidence="7">
    <location>
        <begin position="1016"/>
        <end position="1042"/>
    </location>
</feature>
<dbReference type="PANTHER" id="PTHR32063:SF24">
    <property type="entry name" value="CATION EFFLUX SYSTEM (ACRB_ACRD_ACRF FAMILY)"/>
    <property type="match status" value="1"/>
</dbReference>
<keyword evidence="6 7" id="KW-0472">Membrane</keyword>
<dbReference type="Gene3D" id="3.30.70.1430">
    <property type="entry name" value="Multidrug efflux transporter AcrB pore domain"/>
    <property type="match status" value="2"/>
</dbReference>
<feature type="transmembrane region" description="Helical" evidence="7">
    <location>
        <begin position="943"/>
        <end position="964"/>
    </location>
</feature>
<feature type="transmembrane region" description="Helical" evidence="7">
    <location>
        <begin position="12"/>
        <end position="31"/>
    </location>
</feature>
<feature type="transmembrane region" description="Helical" evidence="7">
    <location>
        <begin position="985"/>
        <end position="1004"/>
    </location>
</feature>
<dbReference type="GO" id="GO:0042910">
    <property type="term" value="F:xenobiotic transmembrane transporter activity"/>
    <property type="evidence" value="ECO:0007669"/>
    <property type="project" value="TreeGrafter"/>
</dbReference>
<feature type="transmembrane region" description="Helical" evidence="7">
    <location>
        <begin position="461"/>
        <end position="481"/>
    </location>
</feature>
<dbReference type="GO" id="GO:0005886">
    <property type="term" value="C:plasma membrane"/>
    <property type="evidence" value="ECO:0007669"/>
    <property type="project" value="UniProtKB-SubCell"/>
</dbReference>
<proteinExistence type="predicted"/>
<dbReference type="GO" id="GO:0008324">
    <property type="term" value="F:monoatomic cation transmembrane transporter activity"/>
    <property type="evidence" value="ECO:0007669"/>
    <property type="project" value="InterPro"/>
</dbReference>
<accession>A0A3B0ZAF9</accession>
<feature type="transmembrane region" description="Helical" evidence="7">
    <location>
        <begin position="887"/>
        <end position="906"/>
    </location>
</feature>
<dbReference type="Gene3D" id="1.20.1640.10">
    <property type="entry name" value="Multidrug efflux transporter AcrB transmembrane domain"/>
    <property type="match status" value="2"/>
</dbReference>
<dbReference type="AlphaFoldDB" id="A0A3B0ZAF9"/>
<dbReference type="SUPFAM" id="SSF82693">
    <property type="entry name" value="Multidrug efflux transporter AcrB pore domain, PN1, PN2, PC1 and PC2 subdomains"/>
    <property type="match status" value="3"/>
</dbReference>
<dbReference type="Gene3D" id="3.30.70.1440">
    <property type="entry name" value="Multidrug efflux transporter AcrB pore domain"/>
    <property type="match status" value="1"/>
</dbReference>
<dbReference type="Gene3D" id="3.30.70.1320">
    <property type="entry name" value="Multidrug efflux transporter AcrB pore domain like"/>
    <property type="match status" value="1"/>
</dbReference>
<name>A0A3B0ZAF9_9ZZZZ</name>
<keyword evidence="5 7" id="KW-1133">Transmembrane helix</keyword>
<keyword evidence="2" id="KW-0813">Transport</keyword>
<dbReference type="PANTHER" id="PTHR32063">
    <property type="match status" value="1"/>
</dbReference>
<dbReference type="InterPro" id="IPR027463">
    <property type="entry name" value="AcrB_DN_DC_subdom"/>
</dbReference>
<feature type="transmembrane region" description="Helical" evidence="7">
    <location>
        <begin position="379"/>
        <end position="398"/>
    </location>
</feature>
<feature type="transmembrane region" description="Helical" evidence="7">
    <location>
        <begin position="404"/>
        <end position="425"/>
    </location>
</feature>
<dbReference type="InterPro" id="IPR004763">
    <property type="entry name" value="CusA-like"/>
</dbReference>
<sequence length="1051" mass="113334">MLNKLIDLGVENRLMVILALLATLIGGILILPQLNLDAFPDVTNVQVQINTEARGLASEEVEQLITFPIEAVMYALPDVEEVRSISKTGLSVITVVFKEGTDIYFARQLVFERLQAAKEQIPDGIGTPEMGPNTSGLGQVYQYILRAEDTQKYDAIALRSLNDWVVKLLLMPVSGVTDVLSFGGQVRQYQVQTSPERLLAYGLSVNDIVSAVEGNNRNAGGWYLDRGEEQLVIRGVGWVRSGADGLNDIANIPLKDIDGIPVRIRDVAQVAFGAEIRQGAVSMSRRDAEGEPVQLGEVVAGIVLKRMGANTKSTIDNITDRLPIIQTALPDGVTIEAFYDQADLVSKAVETVTTALLQAFVLIVIILMLFLVNLRATFLVLISVPISIGLALIVMAWWGVSANLMSLGGLAIAIGMLVDGSVVMMENIFSHLTRSLPESDDTGHNDQHAVGMRIKEAACEVGRPVFFAVLIVIIVFAPLFTLQGVEGKLFQPMAVSIVLAMIGALIVALMIVPPLASYLFTHEVKEKESLLLKPLLKGYRSTLKFALGQRTLVVVSSIGLFVAALALLPFLGTEFVPELEEGTLNIRVTLAPSSSLNTSLEVAQKLERQLMTFPEVLYVSSRVGRAEIGGDPEPVSNVEIFVGMKSVNEWTSADNRQQLQVLMEERMSIHPGLLFSFSQPIATRVDELLSGVKAQLAIKLFGPELDVLAAKGQEIEALTKKVEGTRGVAMEQIAGEAQLVVRPDRNALARYGIPVGQVMELVADAIGGVTAGQVIKGNERYDIYVRLAGEYRDSVEAIRALILKAANGAWVKLSDVANVAIESGPPQIRRDDVQRRVVIQSNVEGRDMGGLVAELQQRINDEIDLPAGYTVIFGGQFENQQRAQARLMIVVPVSLGLIFILLYLAFQSIGQALLIMLNVPLALIGGIAALFISGLYLSVPGSIGFITLLGVAVLNGVVMVSSINQRIEGGQPVDEGVYEGALSRLRPVLMTAITSALGLIPLLLSHGVGSEIQKPLATVVVGGLVSSTLLTLFVVPVLYTAFSGGKLKEMR</sequence>
<evidence type="ECO:0000256" key="6">
    <source>
        <dbReference type="ARBA" id="ARBA00023136"/>
    </source>
</evidence>
<dbReference type="EMBL" id="UOFK01000123">
    <property type="protein sequence ID" value="VAW77676.1"/>
    <property type="molecule type" value="Genomic_DNA"/>
</dbReference>
<protein>
    <submittedName>
        <fullName evidence="8">Cobalt-zinc-cadmium resistance protein CzcA Cation efflux system protein CusA</fullName>
    </submittedName>
</protein>
<dbReference type="PRINTS" id="PR00702">
    <property type="entry name" value="ACRIFLAVINRP"/>
</dbReference>
<evidence type="ECO:0000256" key="7">
    <source>
        <dbReference type="SAM" id="Phobius"/>
    </source>
</evidence>
<gene>
    <name evidence="8" type="ORF">MNBD_GAMMA13-1184</name>
</gene>
<dbReference type="NCBIfam" id="TIGR00914">
    <property type="entry name" value="2A0601"/>
    <property type="match status" value="1"/>
</dbReference>
<feature type="transmembrane region" description="Helical" evidence="7">
    <location>
        <begin position="913"/>
        <end position="937"/>
    </location>
</feature>
<evidence type="ECO:0000256" key="5">
    <source>
        <dbReference type="ARBA" id="ARBA00022989"/>
    </source>
</evidence>
<dbReference type="InterPro" id="IPR001036">
    <property type="entry name" value="Acrflvin-R"/>
</dbReference>
<evidence type="ECO:0000313" key="8">
    <source>
        <dbReference type="EMBL" id="VAW77676.1"/>
    </source>
</evidence>
<organism evidence="8">
    <name type="scientific">hydrothermal vent metagenome</name>
    <dbReference type="NCBI Taxonomy" id="652676"/>
    <lineage>
        <taxon>unclassified sequences</taxon>
        <taxon>metagenomes</taxon>
        <taxon>ecological metagenomes</taxon>
    </lineage>
</organism>
<dbReference type="Gene3D" id="3.30.2090.10">
    <property type="entry name" value="Multidrug efflux transporter AcrB TolC docking domain, DN and DC subdomains"/>
    <property type="match status" value="2"/>
</dbReference>
<evidence type="ECO:0000256" key="3">
    <source>
        <dbReference type="ARBA" id="ARBA00022475"/>
    </source>
</evidence>
<evidence type="ECO:0000256" key="1">
    <source>
        <dbReference type="ARBA" id="ARBA00004651"/>
    </source>
</evidence>
<reference evidence="8" key="1">
    <citation type="submission" date="2018-06" db="EMBL/GenBank/DDBJ databases">
        <authorList>
            <person name="Zhirakovskaya E."/>
        </authorList>
    </citation>
    <scope>NUCLEOTIDE SEQUENCE</scope>
</reference>
<keyword evidence="4 7" id="KW-0812">Transmembrane</keyword>
<dbReference type="Pfam" id="PF00873">
    <property type="entry name" value="ACR_tran"/>
    <property type="match status" value="1"/>
</dbReference>
<feature type="transmembrane region" description="Helical" evidence="7">
    <location>
        <begin position="355"/>
        <end position="372"/>
    </location>
</feature>
<comment type="subcellular location">
    <subcellularLocation>
        <location evidence="1">Cell membrane</location>
        <topology evidence="1">Multi-pass membrane protein</topology>
    </subcellularLocation>
</comment>
<evidence type="ECO:0000256" key="4">
    <source>
        <dbReference type="ARBA" id="ARBA00022692"/>
    </source>
</evidence>
<evidence type="ECO:0000256" key="2">
    <source>
        <dbReference type="ARBA" id="ARBA00022448"/>
    </source>
</evidence>
<feature type="transmembrane region" description="Helical" evidence="7">
    <location>
        <begin position="551"/>
        <end position="571"/>
    </location>
</feature>
<dbReference type="SUPFAM" id="SSF82866">
    <property type="entry name" value="Multidrug efflux transporter AcrB transmembrane domain"/>
    <property type="match status" value="2"/>
</dbReference>
<dbReference type="SUPFAM" id="SSF82714">
    <property type="entry name" value="Multidrug efflux transporter AcrB TolC docking domain, DN and DC subdomains"/>
    <property type="match status" value="2"/>
</dbReference>
<feature type="transmembrane region" description="Helical" evidence="7">
    <location>
        <begin position="493"/>
        <end position="520"/>
    </location>
</feature>